<dbReference type="EMBL" id="LFVU01000026">
    <property type="protein sequence ID" value="KMT21922.1"/>
    <property type="molecule type" value="Genomic_DNA"/>
</dbReference>
<dbReference type="AlphaFoldDB" id="A0A0J8D7R3"/>
<dbReference type="Proteomes" id="UP000036756">
    <property type="component" value="Unassembled WGS sequence"/>
</dbReference>
<keyword evidence="1" id="KW-0812">Transmembrane</keyword>
<dbReference type="PANTHER" id="PTHR36833:SF1">
    <property type="entry name" value="INTEGRAL MEMBRANE TRANSPORT PROTEIN"/>
    <property type="match status" value="1"/>
</dbReference>
<dbReference type="PANTHER" id="PTHR36833">
    <property type="entry name" value="SLR0610 PROTEIN-RELATED"/>
    <property type="match status" value="1"/>
</dbReference>
<dbReference type="STRING" id="1121307.CLCY_3c01930"/>
<comment type="caution">
    <text evidence="2">The sequence shown here is derived from an EMBL/GenBank/DDBJ whole genome shotgun (WGS) entry which is preliminary data.</text>
</comment>
<feature type="transmembrane region" description="Helical" evidence="1">
    <location>
        <begin position="34"/>
        <end position="55"/>
    </location>
</feature>
<organism evidence="2 3">
    <name type="scientific">Clostridium cylindrosporum DSM 605</name>
    <dbReference type="NCBI Taxonomy" id="1121307"/>
    <lineage>
        <taxon>Bacteria</taxon>
        <taxon>Bacillati</taxon>
        <taxon>Bacillota</taxon>
        <taxon>Clostridia</taxon>
        <taxon>Eubacteriales</taxon>
        <taxon>Clostridiaceae</taxon>
        <taxon>Clostridium</taxon>
    </lineage>
</organism>
<keyword evidence="1" id="KW-1133">Transmembrane helix</keyword>
<gene>
    <name evidence="2" type="ORF">CLCY_3c01930</name>
</gene>
<proteinExistence type="predicted"/>
<reference evidence="2 3" key="1">
    <citation type="submission" date="2015-06" db="EMBL/GenBank/DDBJ databases">
        <title>Draft genome sequence of the purine-degrading Clostridium cylindrosporum HC-1 (DSM 605).</title>
        <authorList>
            <person name="Poehlein A."/>
            <person name="Schiel-Bengelsdorf B."/>
            <person name="Bengelsdorf F."/>
            <person name="Daniel R."/>
            <person name="Duerre P."/>
        </authorList>
    </citation>
    <scope>NUCLEOTIDE SEQUENCE [LARGE SCALE GENOMIC DNA]</scope>
    <source>
        <strain evidence="2 3">DSM 605</strain>
    </source>
</reference>
<evidence type="ECO:0000313" key="3">
    <source>
        <dbReference type="Proteomes" id="UP000036756"/>
    </source>
</evidence>
<sequence length="94" mass="10449">MLYKFFTTEVFAAIKIISNVCEFSKYPATIYPNAINVLFTFILPLFIVGFIPVSYFKGSDITIFIAPVLVSVAIIALALVLWKKGLTKYQSTGS</sequence>
<accession>A0A0J8D7R3</accession>
<keyword evidence="3" id="KW-1185">Reference proteome</keyword>
<name>A0A0J8D7R3_CLOCY</name>
<evidence type="ECO:0000313" key="2">
    <source>
        <dbReference type="EMBL" id="KMT21922.1"/>
    </source>
</evidence>
<keyword evidence="1" id="KW-0472">Membrane</keyword>
<evidence type="ECO:0000256" key="1">
    <source>
        <dbReference type="SAM" id="Phobius"/>
    </source>
</evidence>
<protein>
    <submittedName>
        <fullName evidence="2">Uncharacterized protein</fullName>
    </submittedName>
</protein>
<dbReference type="InterPro" id="IPR010390">
    <property type="entry name" value="ABC-2_transporter-like"/>
</dbReference>
<dbReference type="Pfam" id="PF06182">
    <property type="entry name" value="ABC2_membrane_6"/>
    <property type="match status" value="1"/>
</dbReference>
<feature type="transmembrane region" description="Helical" evidence="1">
    <location>
        <begin position="61"/>
        <end position="82"/>
    </location>
</feature>